<reference evidence="1 2" key="1">
    <citation type="submission" date="2018-06" db="EMBL/GenBank/DDBJ databases">
        <authorList>
            <consortium name="GenomeTrakr: Next Generation Sequencing Network for Food Pathogen Tracability"/>
        </authorList>
    </citation>
    <scope>NUCLEOTIDE SEQUENCE [LARGE SCALE GENOMIC DNA]</scope>
    <source>
        <strain evidence="1 2">FDA00008584</strain>
    </source>
</reference>
<gene>
    <name evidence="1" type="ORF">QD52_13630</name>
</gene>
<evidence type="ECO:0000313" key="2">
    <source>
        <dbReference type="Proteomes" id="UP000403352"/>
    </source>
</evidence>
<protein>
    <submittedName>
        <fullName evidence="1">DUF3954 domain-containing protein</fullName>
    </submittedName>
</protein>
<dbReference type="Proteomes" id="UP000403352">
    <property type="component" value="Unassembled WGS sequence"/>
</dbReference>
<evidence type="ECO:0000313" key="1">
    <source>
        <dbReference type="EMBL" id="EAD1186123.1"/>
    </source>
</evidence>
<proteinExistence type="predicted"/>
<sequence length="66" mass="7634">MQEKLDYKNAIKNDEILDENGILLVQDDYMIRIEPPTSGYGKITISFAEGKPINIEQKETTKIKYK</sequence>
<dbReference type="AlphaFoldDB" id="A0A823DG58"/>
<comment type="caution">
    <text evidence="1">The sequence shown here is derived from an EMBL/GenBank/DDBJ whole genome shotgun (WGS) entry which is preliminary data.</text>
</comment>
<organism evidence="1 2">
    <name type="scientific">Listeria monocytogenes</name>
    <dbReference type="NCBI Taxonomy" id="1639"/>
    <lineage>
        <taxon>Bacteria</taxon>
        <taxon>Bacillati</taxon>
        <taxon>Bacillota</taxon>
        <taxon>Bacilli</taxon>
        <taxon>Bacillales</taxon>
        <taxon>Listeriaceae</taxon>
        <taxon>Listeria</taxon>
    </lineage>
</organism>
<accession>A0A823DG58</accession>
<name>A0A823DG58_LISMN</name>
<dbReference type="EMBL" id="AAALRN010000007">
    <property type="protein sequence ID" value="EAD1186123.1"/>
    <property type="molecule type" value="Genomic_DNA"/>
</dbReference>